<feature type="compositionally biased region" description="Polar residues" evidence="5">
    <location>
        <begin position="1"/>
        <end position="13"/>
    </location>
</feature>
<feature type="transmembrane region" description="Helical" evidence="6">
    <location>
        <begin position="66"/>
        <end position="87"/>
    </location>
</feature>
<evidence type="ECO:0000256" key="1">
    <source>
        <dbReference type="ARBA" id="ARBA00004141"/>
    </source>
</evidence>
<dbReference type="KEGG" id="vg:11464221"/>
<evidence type="ECO:0000256" key="5">
    <source>
        <dbReference type="SAM" id="MobiDB-lite"/>
    </source>
</evidence>
<accession>G8XUL3</accession>
<dbReference type="GeneID" id="11464221"/>
<evidence type="ECO:0000313" key="8">
    <source>
        <dbReference type="Proteomes" id="UP000113968"/>
    </source>
</evidence>
<feature type="transmembrane region" description="Helical" evidence="6">
    <location>
        <begin position="181"/>
        <end position="201"/>
    </location>
</feature>
<evidence type="ECO:0000313" key="7">
    <source>
        <dbReference type="EMBL" id="AEV80855.1"/>
    </source>
</evidence>
<dbReference type="Pfam" id="PF01027">
    <property type="entry name" value="Bax1-I"/>
    <property type="match status" value="1"/>
</dbReference>
<keyword evidence="3 6" id="KW-1133">Transmembrane helix</keyword>
<dbReference type="InterPro" id="IPR006214">
    <property type="entry name" value="Bax_inhibitor_1-related"/>
</dbReference>
<comment type="subcellular location">
    <subcellularLocation>
        <location evidence="1">Membrane</location>
        <topology evidence="1">Multi-pass membrane protein</topology>
    </subcellularLocation>
</comment>
<keyword evidence="2 6" id="KW-0812">Transmembrane</keyword>
<reference evidence="7" key="1">
    <citation type="submission" date="2011-12" db="EMBL/GenBank/DDBJ databases">
        <title>Comparative genomics of primate cytomegaloviruses.</title>
        <authorList>
            <person name="Davison A.J."/>
            <person name="Holton M."/>
            <person name="Dolan A."/>
            <person name="Dargan D.J."/>
            <person name="Gatherer D."/>
            <person name="Hayward G.S."/>
        </authorList>
    </citation>
    <scope>NUCLEOTIDE SEQUENCE [LARGE SCALE GENOMIC DNA]</scope>
    <source>
        <strain evidence="7">S34E</strain>
    </source>
</reference>
<evidence type="ECO:0000256" key="2">
    <source>
        <dbReference type="ARBA" id="ARBA00022692"/>
    </source>
</evidence>
<feature type="transmembrane region" description="Helical" evidence="6">
    <location>
        <begin position="93"/>
        <end position="112"/>
    </location>
</feature>
<evidence type="ECO:0000256" key="3">
    <source>
        <dbReference type="ARBA" id="ARBA00022989"/>
    </source>
</evidence>
<dbReference type="GO" id="GO:0016020">
    <property type="term" value="C:membrane"/>
    <property type="evidence" value="ECO:0007669"/>
    <property type="project" value="UniProtKB-SubCell"/>
</dbReference>
<feature type="transmembrane region" description="Helical" evidence="6">
    <location>
        <begin position="124"/>
        <end position="144"/>
    </location>
</feature>
<evidence type="ECO:0000256" key="6">
    <source>
        <dbReference type="SAM" id="Phobius"/>
    </source>
</evidence>
<name>G8XUL3_9BETA</name>
<protein>
    <submittedName>
        <fullName evidence="7">Membrane protein A35</fullName>
    </submittedName>
</protein>
<gene>
    <name evidence="7" type="primary">A35</name>
</gene>
<feature type="transmembrane region" description="Helical" evidence="6">
    <location>
        <begin position="207"/>
        <end position="226"/>
    </location>
</feature>
<feature type="transmembrane region" description="Helical" evidence="6">
    <location>
        <begin position="238"/>
        <end position="259"/>
    </location>
</feature>
<evidence type="ECO:0000256" key="4">
    <source>
        <dbReference type="ARBA" id="ARBA00023136"/>
    </source>
</evidence>
<feature type="region of interest" description="Disordered" evidence="5">
    <location>
        <begin position="1"/>
        <end position="20"/>
    </location>
</feature>
<dbReference type="Proteomes" id="UP000113968">
    <property type="component" value="Segment"/>
</dbReference>
<sequence>MEPTVSTELQTDPQAPPMPTLAQQSRIVTCTRCRRTVCSACGRVVAGHKAPDAEEMAARTRHLRNIYLLLGYQLLVITPTVLIIALVPHLYAANRTGMFMLLAAILVVATLLEMDRRPSHPSDIILLTFSSALLGSLASSTASLHTVTEIWQAAVGTAIIYVSLVFYVHQKKRNLACLIDCLYVGLGTLTVLGIMWLISPWNNGKLVLSYLCTVLTCMITAYEIHVERWFPLREQRSAILRSATLAMDLFFLGCSVLAMRHLAFP</sequence>
<proteinExistence type="predicted"/>
<dbReference type="OrthoDB" id="35667at10239"/>
<feature type="transmembrane region" description="Helical" evidence="6">
    <location>
        <begin position="150"/>
        <end position="169"/>
    </location>
</feature>
<keyword evidence="8" id="KW-1185">Reference proteome</keyword>
<keyword evidence="4 6" id="KW-0472">Membrane</keyword>
<dbReference type="EMBL" id="FJ483970">
    <property type="protein sequence ID" value="AEV80855.1"/>
    <property type="molecule type" value="Genomic_DNA"/>
</dbReference>
<dbReference type="RefSeq" id="YP_004940164.1">
    <property type="nucleotide sequence ID" value="NC_016447.1"/>
</dbReference>
<organism evidence="7 8">
    <name type="scientific">Aotine betaherpesvirus 1</name>
    <dbReference type="NCBI Taxonomy" id="50290"/>
    <lineage>
        <taxon>Viruses</taxon>
        <taxon>Duplodnaviria</taxon>
        <taxon>Heunggongvirae</taxon>
        <taxon>Peploviricota</taxon>
        <taxon>Herviviricetes</taxon>
        <taxon>Herpesvirales</taxon>
        <taxon>Orthoherpesviridae</taxon>
        <taxon>Betaherpesvirinae</taxon>
        <taxon>Cytomegalovirus</taxon>
        <taxon>Cytomegalovirus aotinebeta1</taxon>
    </lineage>
</organism>